<dbReference type="Gene3D" id="2.30.38.10">
    <property type="entry name" value="Luciferase, Domain 3"/>
    <property type="match status" value="1"/>
</dbReference>
<dbReference type="InterPro" id="IPR038020">
    <property type="entry name" value="MbtH-like_sf"/>
</dbReference>
<dbReference type="GO" id="GO:0043041">
    <property type="term" value="P:amino acid activation for nonribosomal peptide biosynthetic process"/>
    <property type="evidence" value="ECO:0007669"/>
    <property type="project" value="TreeGrafter"/>
</dbReference>
<dbReference type="Gene3D" id="3.40.710.10">
    <property type="entry name" value="DD-peptidase/beta-lactamase superfamily"/>
    <property type="match status" value="2"/>
</dbReference>
<dbReference type="GO" id="GO:0005737">
    <property type="term" value="C:cytoplasm"/>
    <property type="evidence" value="ECO:0007669"/>
    <property type="project" value="TreeGrafter"/>
</dbReference>
<dbReference type="Pfam" id="PF03621">
    <property type="entry name" value="MbtH"/>
    <property type="match status" value="1"/>
</dbReference>
<dbReference type="InterPro" id="IPR005153">
    <property type="entry name" value="MbtH-like_dom"/>
</dbReference>
<evidence type="ECO:0000313" key="3">
    <source>
        <dbReference type="EMBL" id="KAB7846920.1"/>
    </source>
</evidence>
<dbReference type="AlphaFoldDB" id="A0A5N5W9P3"/>
<dbReference type="Gene3D" id="3.90.820.10">
    <property type="entry name" value="Structural Genomics, Unknown Function 30-nov-00 1gh9 Mol_id"/>
    <property type="match status" value="1"/>
</dbReference>
<proteinExistence type="predicted"/>
<dbReference type="SUPFAM" id="SSF56601">
    <property type="entry name" value="beta-lactamase/transpeptidase-like"/>
    <property type="match status" value="1"/>
</dbReference>
<protein>
    <submittedName>
        <fullName evidence="3">AMP-binding protein</fullName>
    </submittedName>
</protein>
<dbReference type="OrthoDB" id="3933123at2"/>
<dbReference type="GO" id="GO:0044550">
    <property type="term" value="P:secondary metabolite biosynthetic process"/>
    <property type="evidence" value="ECO:0007669"/>
    <property type="project" value="TreeGrafter"/>
</dbReference>
<evidence type="ECO:0000256" key="1">
    <source>
        <dbReference type="SAM" id="MobiDB-lite"/>
    </source>
</evidence>
<gene>
    <name evidence="3" type="ORF">FRZ00_12005</name>
</gene>
<name>A0A5N5W9P3_STRMB</name>
<dbReference type="PANTHER" id="PTHR45527">
    <property type="entry name" value="NONRIBOSOMAL PEPTIDE SYNTHETASE"/>
    <property type="match status" value="1"/>
</dbReference>
<dbReference type="SUPFAM" id="SSF160582">
    <property type="entry name" value="MbtH-like"/>
    <property type="match status" value="1"/>
</dbReference>
<dbReference type="Gene3D" id="3.30.300.30">
    <property type="match status" value="1"/>
</dbReference>
<dbReference type="InterPro" id="IPR000873">
    <property type="entry name" value="AMP-dep_synth/lig_dom"/>
</dbReference>
<dbReference type="PANTHER" id="PTHR45527:SF1">
    <property type="entry name" value="FATTY ACID SYNTHASE"/>
    <property type="match status" value="1"/>
</dbReference>
<dbReference type="Gene3D" id="3.40.50.980">
    <property type="match status" value="2"/>
</dbReference>
<keyword evidence="4" id="KW-1185">Reference proteome</keyword>
<dbReference type="GO" id="GO:0031177">
    <property type="term" value="F:phosphopantetheine binding"/>
    <property type="evidence" value="ECO:0007669"/>
    <property type="project" value="TreeGrafter"/>
</dbReference>
<dbReference type="Pfam" id="PF00501">
    <property type="entry name" value="AMP-binding"/>
    <property type="match status" value="1"/>
</dbReference>
<dbReference type="InterPro" id="IPR025110">
    <property type="entry name" value="AMP-bd_C"/>
</dbReference>
<evidence type="ECO:0000259" key="2">
    <source>
        <dbReference type="SMART" id="SM00923"/>
    </source>
</evidence>
<sequence>MAHPGKMGSNVPTQGTPMTRKGAALFEPRDDARAQWRVVLNDEGQYAIWPATRELPAGWWAEGVGGVRERCLARVQEAWTDPCPVSLRRRVAEGVTGGAVDVTTVTGRLARRVPGAEALRGEGFALTFGELEAVSNRWARYLRSLGVGRGAVVGVLLGRGADLHAVTLGVWKAGAGCLPLETESPVASLCALLSVAGARFLVTEMPYGVGGFGGRVRYADDPEVRGVLARLSDEPLGGAPDPEDVAYVMRVPAVAGPPLAVAVPHRGLAHHLGSVAAEFAGTGGGGTAVCAPVASEGAVTGLWAPLWAGRRVLLAPRALDPGRPGEWLSRAGTCALLAMTACQLEHVVTQLGEAGGAALARRFVVTGGAPGPAAARLAQRLGPGRLRTAYGAAETSFGPLLTPEPDGDTRTRVLDGDFLPVPDGAVGELYVTGPGVARGYVGRPALTAQRFVPDPYGPAGARMYRTGESARRTSTGEVRLLGRTDRQLWVRGHRADPVETEEALHDHPGVAEAVVMGVEDAPGVVRLAAYVVARPGAEGLDEAALAAHCERRVPAHLVPADVTLVDEVPRGADGRVERSALHGRTAGRGPGEPDGCRGRAAPGKRSFRGGSGLAESLAAHRVPGVCFALWEGGRLVAVEAAGSDGAGRPITPRTAFPAGRLSRHVAVLGALRLVDQGLLALDARVGRAGGVPVTLADLLCRRRADVGAALLPGLLEDATGEALGPLLRRLVLGPLGLDGSRFGAPPSGNGGGVPVARVGHDATGRALHGVGRSAGRLQLWATAPDLAKVTWELRRSLRGAPCERDSMAPVAVPCPGGLHGLAAETEAQDGEARGAQEACDAADAAPPGYYAASAFCPGADRGLVVLANGSAGGRVGREIAASLKERTSYDGQLPDGW</sequence>
<dbReference type="InterPro" id="IPR001466">
    <property type="entry name" value="Beta-lactam-related"/>
</dbReference>
<feature type="region of interest" description="Disordered" evidence="1">
    <location>
        <begin position="573"/>
        <end position="607"/>
    </location>
</feature>
<feature type="domain" description="MbtH-like" evidence="2">
    <location>
        <begin position="27"/>
        <end position="77"/>
    </location>
</feature>
<dbReference type="SMART" id="SM00923">
    <property type="entry name" value="MbtH"/>
    <property type="match status" value="1"/>
</dbReference>
<organism evidence="3 4">
    <name type="scientific">Streptomyces mobaraensis</name>
    <name type="common">Streptoverticillium mobaraense</name>
    <dbReference type="NCBI Taxonomy" id="35621"/>
    <lineage>
        <taxon>Bacteria</taxon>
        <taxon>Bacillati</taxon>
        <taxon>Actinomycetota</taxon>
        <taxon>Actinomycetes</taxon>
        <taxon>Kitasatosporales</taxon>
        <taxon>Streptomycetaceae</taxon>
        <taxon>Streptomyces</taxon>
    </lineage>
</organism>
<comment type="caution">
    <text evidence="3">The sequence shown here is derived from an EMBL/GenBank/DDBJ whole genome shotgun (WGS) entry which is preliminary data.</text>
</comment>
<dbReference type="Proteomes" id="UP000327000">
    <property type="component" value="Unassembled WGS sequence"/>
</dbReference>
<dbReference type="Pfam" id="PF13193">
    <property type="entry name" value="AMP-binding_C"/>
    <property type="match status" value="1"/>
</dbReference>
<reference evidence="3 4" key="1">
    <citation type="journal article" date="2019" name="Microb. Cell Fact.">
        <title>Exploring novel herbicidin analogues by transcriptional regulator overexpression and MS/MS molecular networking.</title>
        <authorList>
            <person name="Shi Y."/>
            <person name="Gu R."/>
            <person name="Li Y."/>
            <person name="Wang X."/>
            <person name="Ren W."/>
            <person name="Li X."/>
            <person name="Wang L."/>
            <person name="Xie Y."/>
            <person name="Hong B."/>
        </authorList>
    </citation>
    <scope>NUCLEOTIDE SEQUENCE [LARGE SCALE GENOMIC DNA]</scope>
    <source>
        <strain evidence="3 4">US-43</strain>
    </source>
</reference>
<dbReference type="SUPFAM" id="SSF56801">
    <property type="entry name" value="Acetyl-CoA synthetase-like"/>
    <property type="match status" value="1"/>
</dbReference>
<accession>A0A5N5W9P3</accession>
<dbReference type="EMBL" id="VOKX01000018">
    <property type="protein sequence ID" value="KAB7846920.1"/>
    <property type="molecule type" value="Genomic_DNA"/>
</dbReference>
<dbReference type="Pfam" id="PF00144">
    <property type="entry name" value="Beta-lactamase"/>
    <property type="match status" value="1"/>
</dbReference>
<dbReference type="InterPro" id="IPR045851">
    <property type="entry name" value="AMP-bd_C_sf"/>
</dbReference>
<dbReference type="InterPro" id="IPR012338">
    <property type="entry name" value="Beta-lactam/transpept-like"/>
</dbReference>
<evidence type="ECO:0000313" key="4">
    <source>
        <dbReference type="Proteomes" id="UP000327000"/>
    </source>
</evidence>